<evidence type="ECO:0000313" key="3">
    <source>
        <dbReference type="Proteomes" id="UP000034601"/>
    </source>
</evidence>
<sequence>MEAEKDETFWKELARELEEGMKRDLRGDSNKEVGGSYASSRDDAFDSFYQKAVVNQFMEGIERREDPFGKTENDPYRASY</sequence>
<dbReference type="EMBL" id="LCAB01000006">
    <property type="protein sequence ID" value="KKR83356.1"/>
    <property type="molecule type" value="Genomic_DNA"/>
</dbReference>
<name>A0A0G0U7X4_9BACT</name>
<dbReference type="Proteomes" id="UP000034601">
    <property type="component" value="Unassembled WGS sequence"/>
</dbReference>
<organism evidence="2 3">
    <name type="scientific">Candidatus Daviesbacteria bacterium GW2011_GWA2_40_9</name>
    <dbReference type="NCBI Taxonomy" id="1618424"/>
    <lineage>
        <taxon>Bacteria</taxon>
        <taxon>Candidatus Daviesiibacteriota</taxon>
    </lineage>
</organism>
<protein>
    <submittedName>
        <fullName evidence="2">Uncharacterized protein</fullName>
    </submittedName>
</protein>
<feature type="region of interest" description="Disordered" evidence="1">
    <location>
        <begin position="61"/>
        <end position="80"/>
    </location>
</feature>
<reference evidence="2 3" key="1">
    <citation type="journal article" date="2015" name="Nature">
        <title>rRNA introns, odd ribosomes, and small enigmatic genomes across a large radiation of phyla.</title>
        <authorList>
            <person name="Brown C.T."/>
            <person name="Hug L.A."/>
            <person name="Thomas B.C."/>
            <person name="Sharon I."/>
            <person name="Castelle C.J."/>
            <person name="Singh A."/>
            <person name="Wilkins M.J."/>
            <person name="Williams K.H."/>
            <person name="Banfield J.F."/>
        </authorList>
    </citation>
    <scope>NUCLEOTIDE SEQUENCE [LARGE SCALE GENOMIC DNA]</scope>
</reference>
<proteinExistence type="predicted"/>
<comment type="caution">
    <text evidence="2">The sequence shown here is derived from an EMBL/GenBank/DDBJ whole genome shotgun (WGS) entry which is preliminary data.</text>
</comment>
<accession>A0A0G0U7X4</accession>
<evidence type="ECO:0000256" key="1">
    <source>
        <dbReference type="SAM" id="MobiDB-lite"/>
    </source>
</evidence>
<evidence type="ECO:0000313" key="2">
    <source>
        <dbReference type="EMBL" id="KKR83356.1"/>
    </source>
</evidence>
<gene>
    <name evidence="2" type="ORF">UU29_C0006G0045</name>
</gene>
<dbReference type="AlphaFoldDB" id="A0A0G0U7X4"/>